<sequence length="305" mass="31151">MVVLLAALLSGCGLRLGEGTPASLPQPSAQESVRDALARHTWLISSSAAVVARSEDRQAEAAQQVETAANSQLDALGGVWEPWASEVPTRFPTVSPAATAAATATSEDLAALLSEGVTLAQEAAMSAPSGQEARLYASLAASWAVQHETVSPGSTTSVPRSSLDTPQQISSGLLAAYDAARYACQEVAARAQAATRERATQDAASASTAVSAALAAGSQDSRLSSYASPSQQSSEASAADTDVLWAQTVWSDVVDHEALETASTQAGSPARQAAVEATTDAALRAHAWGTQLSSLPGYLESSESP</sequence>
<name>A0ABM6Z6T6_9ACTO</name>
<proteinExistence type="predicted"/>
<accession>A0ABM6Z6T6</accession>
<dbReference type="EMBL" id="CP032514">
    <property type="protein sequence ID" value="AYD90808.1"/>
    <property type="molecule type" value="Genomic_DNA"/>
</dbReference>
<gene>
    <name evidence="1" type="ORF">D5R93_04885</name>
</gene>
<reference evidence="1 2" key="1">
    <citation type="submission" date="2018-09" db="EMBL/GenBank/DDBJ databases">
        <authorList>
            <person name="Li J."/>
        </authorList>
    </citation>
    <scope>NUCLEOTIDE SEQUENCE [LARGE SCALE GENOMIC DNA]</scope>
    <source>
        <strain evidence="1 2">2129</strain>
    </source>
</reference>
<evidence type="ECO:0000313" key="1">
    <source>
        <dbReference type="EMBL" id="AYD90808.1"/>
    </source>
</evidence>
<protein>
    <submittedName>
        <fullName evidence="1">Tat pathway signal protein</fullName>
    </submittedName>
</protein>
<organism evidence="1 2">
    <name type="scientific">Actinomyces lilanjuaniae</name>
    <dbReference type="NCBI Taxonomy" id="2321394"/>
    <lineage>
        <taxon>Bacteria</taxon>
        <taxon>Bacillati</taxon>
        <taxon>Actinomycetota</taxon>
        <taxon>Actinomycetes</taxon>
        <taxon>Actinomycetales</taxon>
        <taxon>Actinomycetaceae</taxon>
        <taxon>Actinomyces</taxon>
    </lineage>
</organism>
<evidence type="ECO:0000313" key="2">
    <source>
        <dbReference type="Proteomes" id="UP000273001"/>
    </source>
</evidence>
<dbReference type="Proteomes" id="UP000273001">
    <property type="component" value="Chromosome"/>
</dbReference>
<keyword evidence="2" id="KW-1185">Reference proteome</keyword>